<feature type="compositionally biased region" description="Basic and acidic residues" evidence="1">
    <location>
        <begin position="267"/>
        <end position="312"/>
    </location>
</feature>
<evidence type="ECO:0000256" key="1">
    <source>
        <dbReference type="SAM" id="MobiDB-lite"/>
    </source>
</evidence>
<evidence type="ECO:0000313" key="3">
    <source>
        <dbReference type="EMBL" id="CAD9316424.1"/>
    </source>
</evidence>
<keyword evidence="2" id="KW-0472">Membrane</keyword>
<dbReference type="AlphaFoldDB" id="A0A7S1YQW0"/>
<accession>A0A7S1YQW0</accession>
<feature type="region of interest" description="Disordered" evidence="1">
    <location>
        <begin position="266"/>
        <end position="393"/>
    </location>
</feature>
<dbReference type="EMBL" id="HBGN01004269">
    <property type="protein sequence ID" value="CAD9316424.1"/>
    <property type="molecule type" value="Transcribed_RNA"/>
</dbReference>
<proteinExistence type="predicted"/>
<evidence type="ECO:0000256" key="2">
    <source>
        <dbReference type="SAM" id="Phobius"/>
    </source>
</evidence>
<feature type="compositionally biased region" description="Low complexity" evidence="1">
    <location>
        <begin position="314"/>
        <end position="327"/>
    </location>
</feature>
<sequence length="393" mass="45563">MSFHKAQRRCNIKRRFLPFFFTILFFLFSNSHHLTPTSAFTLSDNEPIEETTTLDLLQISEMRVRDIKRRLVRTHGYSNTELAKMLDKKELIHTLSYEEHKVYQNIQEKKKRQKVKRGIITALICVCVVLFWPLVVQVWEVGSVNFVVYTDKKKYEISRCNELSSKKGYIGILLLFLLDMLQLWLTTSVLLSWFISKNKYFFPIPSLSIRPAALLAASTGGNAGPLGQYGINIGSMLVTWTLRYVKSKVEDWMGKVLNKAMRAQRKAQREWESNEEKEERKKAKALRKEERRKRREEEALKERQQKVEDAKQRSASSVVTNSTTANEGEGEEKDGGDEKKEETERTTDDDNVTNGEFYSQGEVPSWLDDGTKEEEQQSQQSQPYGDSGFDELD</sequence>
<name>A0A7S1YQW0_9STRA</name>
<reference evidence="3" key="1">
    <citation type="submission" date="2021-01" db="EMBL/GenBank/DDBJ databases">
        <authorList>
            <person name="Corre E."/>
            <person name="Pelletier E."/>
            <person name="Niang G."/>
            <person name="Scheremetjew M."/>
            <person name="Finn R."/>
            <person name="Kale V."/>
            <person name="Holt S."/>
            <person name="Cochrane G."/>
            <person name="Meng A."/>
            <person name="Brown T."/>
            <person name="Cohen L."/>
        </authorList>
    </citation>
    <scope>NUCLEOTIDE SEQUENCE</scope>
    <source>
        <strain evidence="3">Pop2</strain>
    </source>
</reference>
<protein>
    <submittedName>
        <fullName evidence="3">Uncharacterized protein</fullName>
    </submittedName>
</protein>
<gene>
    <name evidence="3" type="ORF">DBRI1063_LOCUS2831</name>
</gene>
<feature type="transmembrane region" description="Helical" evidence="2">
    <location>
        <begin position="119"/>
        <end position="148"/>
    </location>
</feature>
<organism evidence="3">
    <name type="scientific">Ditylum brightwellii</name>
    <dbReference type="NCBI Taxonomy" id="49249"/>
    <lineage>
        <taxon>Eukaryota</taxon>
        <taxon>Sar</taxon>
        <taxon>Stramenopiles</taxon>
        <taxon>Ochrophyta</taxon>
        <taxon>Bacillariophyta</taxon>
        <taxon>Mediophyceae</taxon>
        <taxon>Lithodesmiophycidae</taxon>
        <taxon>Lithodesmiales</taxon>
        <taxon>Lithodesmiaceae</taxon>
        <taxon>Ditylum</taxon>
    </lineage>
</organism>
<feature type="compositionally biased region" description="Basic and acidic residues" evidence="1">
    <location>
        <begin position="336"/>
        <end position="348"/>
    </location>
</feature>
<feature type="transmembrane region" description="Helical" evidence="2">
    <location>
        <begin position="169"/>
        <end position="195"/>
    </location>
</feature>
<keyword evidence="2" id="KW-0812">Transmembrane</keyword>
<keyword evidence="2" id="KW-1133">Transmembrane helix</keyword>